<feature type="domain" description="FecR protein" evidence="2">
    <location>
        <begin position="108"/>
        <end position="198"/>
    </location>
</feature>
<dbReference type="Proteomes" id="UP000283589">
    <property type="component" value="Unassembled WGS sequence"/>
</dbReference>
<evidence type="ECO:0000313" key="9">
    <source>
        <dbReference type="Proteomes" id="UP000286063"/>
    </source>
</evidence>
<dbReference type="AlphaFoldDB" id="A0A412WZH8"/>
<organism evidence="4 7">
    <name type="scientific">Butyricimonas virosa</name>
    <dbReference type="NCBI Taxonomy" id="544645"/>
    <lineage>
        <taxon>Bacteria</taxon>
        <taxon>Pseudomonadati</taxon>
        <taxon>Bacteroidota</taxon>
        <taxon>Bacteroidia</taxon>
        <taxon>Bacteroidales</taxon>
        <taxon>Odoribacteraceae</taxon>
        <taxon>Butyricimonas</taxon>
    </lineage>
</organism>
<feature type="transmembrane region" description="Helical" evidence="1">
    <location>
        <begin position="76"/>
        <end position="96"/>
    </location>
</feature>
<gene>
    <name evidence="4" type="ORF">DWW18_11535</name>
    <name evidence="6" type="ORF">DWZ68_05820</name>
    <name evidence="5" type="ORF">DXA50_01675</name>
</gene>
<evidence type="ECO:0000259" key="2">
    <source>
        <dbReference type="Pfam" id="PF04773"/>
    </source>
</evidence>
<evidence type="ECO:0000256" key="1">
    <source>
        <dbReference type="SAM" id="Phobius"/>
    </source>
</evidence>
<name>A0A412WZH8_9BACT</name>
<dbReference type="InterPro" id="IPR012373">
    <property type="entry name" value="Ferrdict_sens_TM"/>
</dbReference>
<dbReference type="Gene3D" id="2.60.120.1440">
    <property type="match status" value="1"/>
</dbReference>
<dbReference type="OrthoDB" id="922352at2"/>
<evidence type="ECO:0000313" key="5">
    <source>
        <dbReference type="EMBL" id="RGY20797.1"/>
    </source>
</evidence>
<reference evidence="7 8" key="1">
    <citation type="submission" date="2018-08" db="EMBL/GenBank/DDBJ databases">
        <title>A genome reference for cultivated species of the human gut microbiota.</title>
        <authorList>
            <person name="Zou Y."/>
            <person name="Xue W."/>
            <person name="Luo G."/>
        </authorList>
    </citation>
    <scope>NUCLEOTIDE SEQUENCE [LARGE SCALE GENOMIC DNA]</scope>
    <source>
        <strain evidence="4 7">AF14-49</strain>
        <strain evidence="6 8">AF34-33</strain>
        <strain evidence="5 9">OF02-7</strain>
    </source>
</reference>
<proteinExistence type="predicted"/>
<evidence type="ECO:0000313" key="7">
    <source>
        <dbReference type="Proteomes" id="UP000283589"/>
    </source>
</evidence>
<dbReference type="EMBL" id="QRPV01000004">
    <property type="protein sequence ID" value="RHM45435.1"/>
    <property type="molecule type" value="Genomic_DNA"/>
</dbReference>
<evidence type="ECO:0000259" key="3">
    <source>
        <dbReference type="Pfam" id="PF16344"/>
    </source>
</evidence>
<dbReference type="Proteomes" id="UP000286038">
    <property type="component" value="Unassembled WGS sequence"/>
</dbReference>
<dbReference type="Pfam" id="PF04773">
    <property type="entry name" value="FecR"/>
    <property type="match status" value="1"/>
</dbReference>
<dbReference type="Pfam" id="PF16344">
    <property type="entry name" value="FecR_C"/>
    <property type="match status" value="1"/>
</dbReference>
<dbReference type="Proteomes" id="UP000286063">
    <property type="component" value="Unassembled WGS sequence"/>
</dbReference>
<dbReference type="InterPro" id="IPR006860">
    <property type="entry name" value="FecR"/>
</dbReference>
<dbReference type="PANTHER" id="PTHR30273:SF2">
    <property type="entry name" value="PROTEIN FECR"/>
    <property type="match status" value="1"/>
</dbReference>
<dbReference type="EMBL" id="QRZA01000014">
    <property type="protein sequence ID" value="RGV33235.1"/>
    <property type="molecule type" value="Genomic_DNA"/>
</dbReference>
<dbReference type="GO" id="GO:0016989">
    <property type="term" value="F:sigma factor antagonist activity"/>
    <property type="evidence" value="ECO:0007669"/>
    <property type="project" value="TreeGrafter"/>
</dbReference>
<dbReference type="InterPro" id="IPR032508">
    <property type="entry name" value="FecR_C"/>
</dbReference>
<keyword evidence="1" id="KW-1133">Transmembrane helix</keyword>
<keyword evidence="1" id="KW-0472">Membrane</keyword>
<keyword evidence="1" id="KW-0812">Transmembrane</keyword>
<dbReference type="Gene3D" id="3.55.50.30">
    <property type="match status" value="1"/>
</dbReference>
<evidence type="ECO:0000313" key="8">
    <source>
        <dbReference type="Proteomes" id="UP000286038"/>
    </source>
</evidence>
<feature type="domain" description="Protein FecR C-terminal" evidence="3">
    <location>
        <begin position="239"/>
        <end position="297"/>
    </location>
</feature>
<dbReference type="EMBL" id="QSCR01000002">
    <property type="protein sequence ID" value="RGY20797.1"/>
    <property type="molecule type" value="Genomic_DNA"/>
</dbReference>
<comment type="caution">
    <text evidence="4">The sequence shown here is derived from an EMBL/GenBank/DDBJ whole genome shotgun (WGS) entry which is preliminary data.</text>
</comment>
<dbReference type="STRING" id="1121130.GCA_000519105_00028"/>
<protein>
    <submittedName>
        <fullName evidence="4">DUF4974 domain-containing protein</fullName>
    </submittedName>
</protein>
<evidence type="ECO:0000313" key="6">
    <source>
        <dbReference type="EMBL" id="RHM45435.1"/>
    </source>
</evidence>
<evidence type="ECO:0000313" key="4">
    <source>
        <dbReference type="EMBL" id="RGV33235.1"/>
    </source>
</evidence>
<sequence>MGNMKNELLAKYILGEVNMKEGQRVEQWLEESEDHQREFRQLKRRIELGSKRYKYGVFAPRQAIQKVKFPAKAYHLRILQVAATIIVLISSVLWVWNKSSLQETVLLSRTGKMKAFYLPDSSHVTLTGDSRLTYDSQFGKTNRELSLRGKAFFRVKQDSSKPFIVETSLIQVEVLGTSFQVIAEKLQAEVFVEKGRVKITTQDKKQESVLETGMSVKYGKKDGELMISTKEDKGEIQILKFDNAPLSEVIETLNEYYSCHVTLPANYATLRITVVFKEVSLEEAIEIINRTLDIQLTI</sequence>
<accession>A0A412WZH8</accession>
<dbReference type="PIRSF" id="PIRSF018266">
    <property type="entry name" value="FecR"/>
    <property type="match status" value="1"/>
</dbReference>
<dbReference type="PANTHER" id="PTHR30273">
    <property type="entry name" value="PERIPLASMIC SIGNAL SENSOR AND SIGMA FACTOR ACTIVATOR FECR-RELATED"/>
    <property type="match status" value="1"/>
</dbReference>